<dbReference type="PROSITE" id="PS52008">
    <property type="entry name" value="GH81"/>
    <property type="match status" value="1"/>
</dbReference>
<evidence type="ECO:0000256" key="2">
    <source>
        <dbReference type="ARBA" id="ARBA00010730"/>
    </source>
</evidence>
<protein>
    <recommendedName>
        <fullName evidence="3">glucan endo-1,3-beta-D-glucosidase</fullName>
        <ecNumber evidence="3">3.2.1.39</ecNumber>
    </recommendedName>
</protein>
<keyword evidence="6" id="KW-0326">Glycosidase</keyword>
<comment type="similarity">
    <text evidence="2">Belongs to the glycosyl hydrolase 81 family.</text>
</comment>
<dbReference type="FunFam" id="1.20.5.420:FF:000008">
    <property type="entry name" value="Endo-1,3-beta-glucanase Engl1"/>
    <property type="match status" value="1"/>
</dbReference>
<evidence type="ECO:0000259" key="9">
    <source>
        <dbReference type="Pfam" id="PF17652"/>
    </source>
</evidence>
<proteinExistence type="inferred from homology"/>
<evidence type="ECO:0000256" key="8">
    <source>
        <dbReference type="ARBA" id="ARBA00023326"/>
    </source>
</evidence>
<dbReference type="GO" id="GO:0000272">
    <property type="term" value="P:polysaccharide catabolic process"/>
    <property type="evidence" value="ECO:0007669"/>
    <property type="project" value="UniProtKB-KW"/>
</dbReference>
<keyword evidence="8" id="KW-0624">Polysaccharide degradation</keyword>
<feature type="domain" description="Glycosyl hydrolase family 81 C-terminal" evidence="9">
    <location>
        <begin position="1"/>
        <end position="329"/>
    </location>
</feature>
<keyword evidence="11" id="KW-1185">Reference proteome</keyword>
<evidence type="ECO:0000256" key="3">
    <source>
        <dbReference type="ARBA" id="ARBA00012780"/>
    </source>
</evidence>
<dbReference type="OrthoDB" id="4473401at2759"/>
<dbReference type="PANTHER" id="PTHR31983:SF20">
    <property type="entry name" value="GLUCAN ENDO-1,3-BETA-D-GLUCOSIDASE 1"/>
    <property type="match status" value="1"/>
</dbReference>
<reference evidence="10 11" key="1">
    <citation type="journal article" date="2011" name="Proc. Natl. Acad. Sci. U.S.A.">
        <title>Comparative genomics of xylose-fermenting fungi for enhanced biofuel production.</title>
        <authorList>
            <person name="Wohlbach D.J."/>
            <person name="Kuo A."/>
            <person name="Sato T.K."/>
            <person name="Potts K.M."/>
            <person name="Salamov A.A."/>
            <person name="LaButti K.M."/>
            <person name="Sun H."/>
            <person name="Clum A."/>
            <person name="Pangilinan J.L."/>
            <person name="Lindquist E.A."/>
            <person name="Lucas S."/>
            <person name="Lapidus A."/>
            <person name="Jin M."/>
            <person name="Gunawan C."/>
            <person name="Balan V."/>
            <person name="Dale B.E."/>
            <person name="Jeffries T.W."/>
            <person name="Zinkel R."/>
            <person name="Barry K.W."/>
            <person name="Grigoriev I.V."/>
            <person name="Gasch A.P."/>
        </authorList>
    </citation>
    <scope>NUCLEOTIDE SEQUENCE [LARGE SCALE GENOMIC DNA]</scope>
    <source>
        <strain evidence="11">ATCC 10573 / BCRC 21748 / CBS 615 / JCM 9827 / NBRC 10315 / NRRL Y-1498 / VKM Y-70</strain>
    </source>
</reference>
<evidence type="ECO:0000256" key="7">
    <source>
        <dbReference type="ARBA" id="ARBA00023316"/>
    </source>
</evidence>
<gene>
    <name evidence="10" type="primary">ACF3</name>
    <name evidence="10" type="ORF">CANTEDRAFT_112939</name>
</gene>
<dbReference type="eggNOG" id="KOG2254">
    <property type="taxonomic scope" value="Eukaryota"/>
</dbReference>
<name>G3AZE9_CANTC</name>
<dbReference type="GO" id="GO:0071555">
    <property type="term" value="P:cell wall organization"/>
    <property type="evidence" value="ECO:0007669"/>
    <property type="project" value="UniProtKB-KW"/>
</dbReference>
<dbReference type="Pfam" id="PF17652">
    <property type="entry name" value="Glyco_hydro81C"/>
    <property type="match status" value="1"/>
</dbReference>
<dbReference type="Proteomes" id="UP000000707">
    <property type="component" value="Unassembled WGS sequence"/>
</dbReference>
<dbReference type="STRING" id="590646.G3AZE9"/>
<evidence type="ECO:0000256" key="5">
    <source>
        <dbReference type="ARBA" id="ARBA00023277"/>
    </source>
</evidence>
<dbReference type="AlphaFoldDB" id="G3AZE9"/>
<dbReference type="InterPro" id="IPR005200">
    <property type="entry name" value="Endo-beta-glucanase"/>
</dbReference>
<dbReference type="PANTHER" id="PTHR31983">
    <property type="entry name" value="ENDO-1,3(4)-BETA-GLUCANASE 1"/>
    <property type="match status" value="1"/>
</dbReference>
<dbReference type="Gene3D" id="1.10.287.1170">
    <property type="entry name" value="glycoside hydrolase family 81 endo-[beta] glucanase"/>
    <property type="match status" value="1"/>
</dbReference>
<keyword evidence="7" id="KW-0961">Cell wall biogenesis/degradation</keyword>
<evidence type="ECO:0000256" key="1">
    <source>
        <dbReference type="ARBA" id="ARBA00000382"/>
    </source>
</evidence>
<dbReference type="Gene3D" id="1.20.5.420">
    <property type="entry name" value="Immunoglobulin FC, subunit C"/>
    <property type="match status" value="1"/>
</dbReference>
<dbReference type="EMBL" id="GL996512">
    <property type="protein sequence ID" value="EGV66078.1"/>
    <property type="molecule type" value="Genomic_DNA"/>
</dbReference>
<evidence type="ECO:0000313" key="10">
    <source>
        <dbReference type="EMBL" id="EGV66078.1"/>
    </source>
</evidence>
<dbReference type="GO" id="GO:0009986">
    <property type="term" value="C:cell surface"/>
    <property type="evidence" value="ECO:0007669"/>
    <property type="project" value="TreeGrafter"/>
</dbReference>
<dbReference type="InterPro" id="IPR040720">
    <property type="entry name" value="GH81_C"/>
</dbReference>
<dbReference type="GO" id="GO:0042973">
    <property type="term" value="F:glucan endo-1,3-beta-D-glucosidase activity"/>
    <property type="evidence" value="ECO:0007669"/>
    <property type="project" value="UniProtKB-EC"/>
</dbReference>
<organism evidence="11">
    <name type="scientific">Candida tenuis (strain ATCC 10573 / BCRC 21748 / CBS 615 / JCM 9827 / NBRC 10315 / NRRL Y-1498 / VKM Y-70)</name>
    <name type="common">Yeast</name>
    <name type="synonym">Yamadazyma tenuis</name>
    <dbReference type="NCBI Taxonomy" id="590646"/>
    <lineage>
        <taxon>Eukaryota</taxon>
        <taxon>Fungi</taxon>
        <taxon>Dikarya</taxon>
        <taxon>Ascomycota</taxon>
        <taxon>Saccharomycotina</taxon>
        <taxon>Pichiomycetes</taxon>
        <taxon>Debaryomycetaceae</taxon>
        <taxon>Yamadazyma</taxon>
    </lineage>
</organism>
<accession>G3AZE9</accession>
<keyword evidence="5" id="KW-0119">Carbohydrate metabolism</keyword>
<evidence type="ECO:0000313" key="11">
    <source>
        <dbReference type="Proteomes" id="UP000000707"/>
    </source>
</evidence>
<comment type="catalytic activity">
    <reaction evidence="1">
        <text>Hydrolysis of (1-&gt;3)-beta-D-glucosidic linkages in (1-&gt;3)-beta-D-glucans.</text>
        <dbReference type="EC" id="3.2.1.39"/>
    </reaction>
</comment>
<keyword evidence="4 10" id="KW-0378">Hydrolase</keyword>
<dbReference type="EC" id="3.2.1.39" evidence="3"/>
<evidence type="ECO:0000256" key="4">
    <source>
        <dbReference type="ARBA" id="ARBA00022801"/>
    </source>
</evidence>
<dbReference type="HOGENOM" id="CLU_005482_5_0_1"/>
<sequence>MNSNYYSGKVIDKYANILLVVHDIIGDTDSAKDILSDLKTAFKVFTKNTQYYPLIYDTKFGGVTSSASQSGDTGADFGSGYYNDHHFHYGYFVHAAAVVGYVDKQLGGSWADDNKDWVNSLIRDVANPSEDDTYFPVSRMFDWFAGHSWAAGLFASGDGRNEESTSEDYHFSYGMKLWGSVIGDSSMEGRGDLMLSVMNRAMNKYFYYSDDNDVAPSEMVPNKVTGILYDNKIAFTTFFGDGDEYPQYVHGIHMLPMDAGAASIRGEEYVKQEWEETIASFVDSLTDGWAGILRLNQALFDPESSYKFFSSDDFSSTYLDNGQSRTWSLAFSGGLYNST</sequence>
<dbReference type="GO" id="GO:0052861">
    <property type="term" value="F:endo-1,3(4)-beta-glucanase activity"/>
    <property type="evidence" value="ECO:0007669"/>
    <property type="project" value="InterPro"/>
</dbReference>
<evidence type="ECO:0000256" key="6">
    <source>
        <dbReference type="ARBA" id="ARBA00023295"/>
    </source>
</evidence>